<organism evidence="2 3">
    <name type="scientific">Dongia sedimenti</name>
    <dbReference type="NCBI Taxonomy" id="3064282"/>
    <lineage>
        <taxon>Bacteria</taxon>
        <taxon>Pseudomonadati</taxon>
        <taxon>Pseudomonadota</taxon>
        <taxon>Alphaproteobacteria</taxon>
        <taxon>Rhodospirillales</taxon>
        <taxon>Dongiaceae</taxon>
        <taxon>Dongia</taxon>
    </lineage>
</organism>
<evidence type="ECO:0000313" key="3">
    <source>
        <dbReference type="Proteomes" id="UP001230156"/>
    </source>
</evidence>
<gene>
    <name evidence="2" type="ORF">Q8A70_09000</name>
</gene>
<evidence type="ECO:0008006" key="4">
    <source>
        <dbReference type="Google" id="ProtNLM"/>
    </source>
</evidence>
<name>A0ABU0YJA8_9PROT</name>
<reference evidence="3" key="1">
    <citation type="submission" date="2023-08" db="EMBL/GenBank/DDBJ databases">
        <title>Rhodospirillaceae gen. nov., a novel taxon isolated from the Yangtze River Yuezi River estuary sludge.</title>
        <authorList>
            <person name="Ruan L."/>
        </authorList>
    </citation>
    <scope>NUCLEOTIDE SEQUENCE [LARGE SCALE GENOMIC DNA]</scope>
    <source>
        <strain evidence="3">R-7</strain>
    </source>
</reference>
<sequence>MNIGKFIGGGLLAVLGLIGLGVSARTHDAAFSLFGLLLFVFAILVVFRFITLATAPKGGH</sequence>
<feature type="transmembrane region" description="Helical" evidence="1">
    <location>
        <begin position="33"/>
        <end position="55"/>
    </location>
</feature>
<keyword evidence="1" id="KW-0812">Transmembrane</keyword>
<protein>
    <recommendedName>
        <fullName evidence="4">DUF1328 domain-containing protein</fullName>
    </recommendedName>
</protein>
<accession>A0ABU0YJA8</accession>
<dbReference type="EMBL" id="JAUYVI010000003">
    <property type="protein sequence ID" value="MDQ7247802.1"/>
    <property type="molecule type" value="Genomic_DNA"/>
</dbReference>
<comment type="caution">
    <text evidence="2">The sequence shown here is derived from an EMBL/GenBank/DDBJ whole genome shotgun (WGS) entry which is preliminary data.</text>
</comment>
<evidence type="ECO:0000256" key="1">
    <source>
        <dbReference type="SAM" id="Phobius"/>
    </source>
</evidence>
<dbReference type="Proteomes" id="UP001230156">
    <property type="component" value="Unassembled WGS sequence"/>
</dbReference>
<keyword evidence="3" id="KW-1185">Reference proteome</keyword>
<keyword evidence="1" id="KW-0472">Membrane</keyword>
<proteinExistence type="predicted"/>
<keyword evidence="1" id="KW-1133">Transmembrane helix</keyword>
<dbReference type="RefSeq" id="WP_379955237.1">
    <property type="nucleotide sequence ID" value="NZ_JAUYVI010000003.1"/>
</dbReference>
<evidence type="ECO:0000313" key="2">
    <source>
        <dbReference type="EMBL" id="MDQ7247802.1"/>
    </source>
</evidence>